<organism evidence="2 3">
    <name type="scientific">Halothermothrix orenii (strain H 168 / OCM 544 / DSM 9562)</name>
    <dbReference type="NCBI Taxonomy" id="373903"/>
    <lineage>
        <taxon>Bacteria</taxon>
        <taxon>Bacillati</taxon>
        <taxon>Bacillota</taxon>
        <taxon>Clostridia</taxon>
        <taxon>Halanaerobiales</taxon>
        <taxon>Halothermotrichaceae</taxon>
        <taxon>Halothermothrix</taxon>
    </lineage>
</organism>
<accession>B8CX08</accession>
<dbReference type="InterPro" id="IPR007863">
    <property type="entry name" value="Peptidase_M16_C"/>
</dbReference>
<dbReference type="SUPFAM" id="SSF63411">
    <property type="entry name" value="LuxS/MPP-like metallohydrolase"/>
    <property type="match status" value="2"/>
</dbReference>
<evidence type="ECO:0000313" key="2">
    <source>
        <dbReference type="EMBL" id="ACL69827.1"/>
    </source>
</evidence>
<dbReference type="Gene3D" id="3.30.830.10">
    <property type="entry name" value="Metalloenzyme, LuxS/M16 peptidase-like"/>
    <property type="match status" value="2"/>
</dbReference>
<gene>
    <name evidence="2" type="ordered locus">Hore_10720</name>
</gene>
<reference evidence="2 3" key="1">
    <citation type="journal article" date="2009" name="PLoS ONE">
        <title>Genome analysis of the anaerobic thermohalophilic bacterium Halothermothrix orenii.</title>
        <authorList>
            <person name="Mavromatis K."/>
            <person name="Ivanova N."/>
            <person name="Anderson I."/>
            <person name="Lykidis A."/>
            <person name="Hooper S.D."/>
            <person name="Sun H."/>
            <person name="Kunin V."/>
            <person name="Lapidus A."/>
            <person name="Hugenholtz P."/>
            <person name="Patel B."/>
            <person name="Kyrpides N.C."/>
        </authorList>
    </citation>
    <scope>NUCLEOTIDE SEQUENCE [LARGE SCALE GENOMIC DNA]</scope>
    <source>
        <strain evidence="3">H 168 / OCM 544 / DSM 9562</strain>
    </source>
</reference>
<dbReference type="Proteomes" id="UP000000719">
    <property type="component" value="Chromosome"/>
</dbReference>
<dbReference type="InterPro" id="IPR050361">
    <property type="entry name" value="MPP/UQCRC_Complex"/>
</dbReference>
<dbReference type="RefSeq" id="WP_012636012.1">
    <property type="nucleotide sequence ID" value="NC_011899.1"/>
</dbReference>
<sequence>MNRLTVFSDYKTVSDIDLHICQNQKFKTNLLQIYITQPLIKETASGTALIPYILYRGSTTYPTNREIVLKLDSLYGASLNVSVLKRGENQLVSFSLEVPNEKYLPDREPLFEKALDFLYDIVFNPLVVEEGFKGDYVDQEKKFLEEEIKSLINDKFNYSQERCYQEMCRHEPFGIYKLGDIETLPQLDRYKVYNLYSKLIKNNPINMFVVGDIDEEKTYYKINEKFSIKRYKKIDDNSTEVVKEINAPREVTEELNVNQGKLVIGFRTGITRGDKLYNALLFYNGILGRFPHSKLFQNVREKASLAYYAFSRLESTKGLLTINAGIDFKNYDKAREIILKQMDEISNGNISSDEFEWTKKGIINNLKTMADSNKGLVRHYLLGLINNKAESISDMIYGLRKVTVDDIVEVSKNIKIDTIYFLKKKGA</sequence>
<dbReference type="EMBL" id="CP001098">
    <property type="protein sequence ID" value="ACL69827.1"/>
    <property type="molecule type" value="Genomic_DNA"/>
</dbReference>
<dbReference type="AlphaFoldDB" id="B8CX08"/>
<keyword evidence="3" id="KW-1185">Reference proteome</keyword>
<dbReference type="OrthoDB" id="9762085at2"/>
<proteinExistence type="predicted"/>
<feature type="domain" description="Peptidase M16 C-terminal" evidence="1">
    <location>
        <begin position="187"/>
        <end position="360"/>
    </location>
</feature>
<dbReference type="PANTHER" id="PTHR11851:SF186">
    <property type="entry name" value="INACTIVE METALLOPROTEASE YMFF-RELATED"/>
    <property type="match status" value="1"/>
</dbReference>
<dbReference type="KEGG" id="hor:Hore_10720"/>
<dbReference type="InterPro" id="IPR011249">
    <property type="entry name" value="Metalloenz_LuxS/M16"/>
</dbReference>
<name>B8CX08_HALOH</name>
<evidence type="ECO:0000259" key="1">
    <source>
        <dbReference type="Pfam" id="PF05193"/>
    </source>
</evidence>
<protein>
    <submittedName>
        <fullName evidence="2">Peptidase M16 domain protein</fullName>
    </submittedName>
</protein>
<dbReference type="STRING" id="373903.Hore_10720"/>
<dbReference type="NCBIfam" id="NF047422">
    <property type="entry name" value="YfmF_fam"/>
    <property type="match status" value="1"/>
</dbReference>
<dbReference type="PANTHER" id="PTHR11851">
    <property type="entry name" value="METALLOPROTEASE"/>
    <property type="match status" value="1"/>
</dbReference>
<evidence type="ECO:0000313" key="3">
    <source>
        <dbReference type="Proteomes" id="UP000000719"/>
    </source>
</evidence>
<dbReference type="Pfam" id="PF05193">
    <property type="entry name" value="Peptidase_M16_C"/>
    <property type="match status" value="1"/>
</dbReference>
<dbReference type="HOGENOM" id="CLU_052943_0_0_9"/>
<dbReference type="GO" id="GO:0046872">
    <property type="term" value="F:metal ion binding"/>
    <property type="evidence" value="ECO:0007669"/>
    <property type="project" value="InterPro"/>
</dbReference>
<dbReference type="eggNOG" id="COG0612">
    <property type="taxonomic scope" value="Bacteria"/>
</dbReference>